<accession>A0ABZ1C0M8</accession>
<evidence type="ECO:0000313" key="2">
    <source>
        <dbReference type="Proteomes" id="UP001332192"/>
    </source>
</evidence>
<name>A0ABZ1C0M8_9FIRM</name>
<gene>
    <name evidence="1" type="ORF">U7230_04675</name>
</gene>
<dbReference type="RefSeq" id="WP_324717577.1">
    <property type="nucleotide sequence ID" value="NZ_CP141615.1"/>
</dbReference>
<evidence type="ECO:0000313" key="1">
    <source>
        <dbReference type="EMBL" id="WRP18306.1"/>
    </source>
</evidence>
<dbReference type="EMBL" id="CP141615">
    <property type="protein sequence ID" value="WRP18306.1"/>
    <property type="molecule type" value="Genomic_DNA"/>
</dbReference>
<reference evidence="1 2" key="1">
    <citation type="journal article" date="2024" name="Front. Microbiol.">
        <title>Novel thermophilic genera Geochorda gen. nov. and Carboxydochorda gen. nov. from the deep terrestrial subsurface reveal the ecophysiological diversity in the class Limnochordia.</title>
        <authorList>
            <person name="Karnachuk O.V."/>
            <person name="Lukina A.P."/>
            <person name="Avakyan M.R."/>
            <person name="Kadnikov V.V."/>
            <person name="Begmatov S."/>
            <person name="Beletsky A.V."/>
            <person name="Vlasova K.G."/>
            <person name="Novikov A.A."/>
            <person name="Shcherbakova V.A."/>
            <person name="Mardanov A.V."/>
            <person name="Ravin N.V."/>
        </authorList>
    </citation>
    <scope>NUCLEOTIDE SEQUENCE [LARGE SCALE GENOMIC DNA]</scope>
    <source>
        <strain evidence="1 2">L945</strain>
    </source>
</reference>
<sequence>MRRFVRGMLWGGVLGALLVLYATGSSGDRSQRADGIPLRRLRRQAAGEAAEAALKESRSSRLQLALDAGRAAVDATLALLGLKA</sequence>
<keyword evidence="2" id="KW-1185">Reference proteome</keyword>
<organism evidence="1 2">
    <name type="scientific">Carboxydichorda subterranea</name>
    <dbReference type="NCBI Taxonomy" id="3109565"/>
    <lineage>
        <taxon>Bacteria</taxon>
        <taxon>Bacillati</taxon>
        <taxon>Bacillota</taxon>
        <taxon>Limnochordia</taxon>
        <taxon>Limnochordales</taxon>
        <taxon>Geochordaceae</taxon>
        <taxon>Carboxydichorda</taxon>
    </lineage>
</organism>
<dbReference type="Proteomes" id="UP001332192">
    <property type="component" value="Chromosome"/>
</dbReference>
<protein>
    <submittedName>
        <fullName evidence="1">Uncharacterized protein</fullName>
    </submittedName>
</protein>
<proteinExistence type="predicted"/>